<dbReference type="EMBL" id="CAWUHD010000103">
    <property type="protein sequence ID" value="CAK7231583.1"/>
    <property type="molecule type" value="Genomic_DNA"/>
</dbReference>
<comment type="caution">
    <text evidence="2">The sequence shown here is derived from an EMBL/GenBank/DDBJ whole genome shotgun (WGS) entry which is preliminary data.</text>
</comment>
<keyword evidence="3" id="KW-1185">Reference proteome</keyword>
<organism evidence="2 3">
    <name type="scientific">Sporothrix eucalyptigena</name>
    <dbReference type="NCBI Taxonomy" id="1812306"/>
    <lineage>
        <taxon>Eukaryota</taxon>
        <taxon>Fungi</taxon>
        <taxon>Dikarya</taxon>
        <taxon>Ascomycota</taxon>
        <taxon>Pezizomycotina</taxon>
        <taxon>Sordariomycetes</taxon>
        <taxon>Sordariomycetidae</taxon>
        <taxon>Ophiostomatales</taxon>
        <taxon>Ophiostomataceae</taxon>
        <taxon>Sporothrix</taxon>
    </lineage>
</organism>
<dbReference type="Proteomes" id="UP001642482">
    <property type="component" value="Unassembled WGS sequence"/>
</dbReference>
<gene>
    <name evidence="2" type="ORF">SEUCBS140593_007975</name>
</gene>
<reference evidence="2 3" key="1">
    <citation type="submission" date="2024-01" db="EMBL/GenBank/DDBJ databases">
        <authorList>
            <person name="Allen C."/>
            <person name="Tagirdzhanova G."/>
        </authorList>
    </citation>
    <scope>NUCLEOTIDE SEQUENCE [LARGE SCALE GENOMIC DNA]</scope>
</reference>
<protein>
    <submittedName>
        <fullName evidence="2">Uncharacterized protein</fullName>
    </submittedName>
</protein>
<proteinExistence type="predicted"/>
<accession>A0ABP0CHM1</accession>
<evidence type="ECO:0000313" key="3">
    <source>
        <dbReference type="Proteomes" id="UP001642482"/>
    </source>
</evidence>
<keyword evidence="1" id="KW-0732">Signal</keyword>
<evidence type="ECO:0000256" key="1">
    <source>
        <dbReference type="SAM" id="SignalP"/>
    </source>
</evidence>
<sequence length="58" mass="6106">MKATSIFAAVLASVSVCKPKPSSTPCTVDSTVNLMGTDTNINDNLDAWILDDGQSMVM</sequence>
<feature type="chain" id="PRO_5045273145" evidence="1">
    <location>
        <begin position="20"/>
        <end position="58"/>
    </location>
</feature>
<feature type="signal peptide" evidence="1">
    <location>
        <begin position="1"/>
        <end position="19"/>
    </location>
</feature>
<evidence type="ECO:0000313" key="2">
    <source>
        <dbReference type="EMBL" id="CAK7231583.1"/>
    </source>
</evidence>
<name>A0ABP0CHM1_9PEZI</name>